<accession>A0A1U9JXM1</accession>
<protein>
    <submittedName>
        <fullName evidence="1">Uncharacterized protein</fullName>
    </submittedName>
</protein>
<proteinExistence type="predicted"/>
<dbReference type="AlphaFoldDB" id="A0A1U9JXM1"/>
<evidence type="ECO:0000313" key="2">
    <source>
        <dbReference type="Proteomes" id="UP000189369"/>
    </source>
</evidence>
<dbReference type="EMBL" id="CP019697">
    <property type="protein sequence ID" value="AQS50553.1"/>
    <property type="molecule type" value="Genomic_DNA"/>
</dbReference>
<evidence type="ECO:0000313" key="1">
    <source>
        <dbReference type="EMBL" id="AQS50553.1"/>
    </source>
</evidence>
<dbReference type="STRING" id="643674.PAEH1_01495"/>
<organism evidence="1 2">
    <name type="scientific">Paenalcaligenes hominis</name>
    <dbReference type="NCBI Taxonomy" id="643674"/>
    <lineage>
        <taxon>Bacteria</taxon>
        <taxon>Pseudomonadati</taxon>
        <taxon>Pseudomonadota</taxon>
        <taxon>Betaproteobacteria</taxon>
        <taxon>Burkholderiales</taxon>
        <taxon>Alcaligenaceae</taxon>
        <taxon>Paenalcaligenes</taxon>
    </lineage>
</organism>
<sequence length="131" mass="14655">MKGFYVNALSHVFHLALLNDGARLSEKEIETCIRNSAIKNKTALHDNVFIPDNVMFLIFADMTDGIGQALGFEINEEGFALDWADEYPSFQQACLGVRRAVLEGFSITKDDVAPEIAAVQLEVERHKPTFH</sequence>
<dbReference type="Proteomes" id="UP000189369">
    <property type="component" value="Chromosome"/>
</dbReference>
<gene>
    <name evidence="1" type="ORF">PAEH1_01495</name>
</gene>
<name>A0A1U9JXM1_9BURK</name>
<dbReference type="KEGG" id="phn:PAEH1_01495"/>
<reference evidence="1 2" key="1">
    <citation type="submission" date="2017-01" db="EMBL/GenBank/DDBJ databases">
        <title>Complete Genome Sequence of Paenalcaligenes hominis, Isolated from a paraplegic Patient with neurogenic bladder.</title>
        <authorList>
            <person name="Mukhopadhyay R."/>
            <person name="Joaquin J."/>
            <person name="Hogue R."/>
            <person name="Kilaru A."/>
            <person name="Jospin G."/>
            <person name="Mars K."/>
            <person name="Eisen J.A."/>
            <person name="Chaturvedi V."/>
        </authorList>
    </citation>
    <scope>NUCLEOTIDE SEQUENCE [LARGE SCALE GENOMIC DNA]</scope>
    <source>
        <strain evidence="1 2">15S00501</strain>
    </source>
</reference>